<evidence type="ECO:0000313" key="1">
    <source>
        <dbReference type="EMBL" id="KKR82811.1"/>
    </source>
</evidence>
<accession>A0A0G0U6I5</accession>
<protein>
    <submittedName>
        <fullName evidence="1">Uncharacterized protein</fullName>
    </submittedName>
</protein>
<evidence type="ECO:0000313" key="2">
    <source>
        <dbReference type="Proteomes" id="UP000034601"/>
    </source>
</evidence>
<dbReference type="AlphaFoldDB" id="A0A0G0U6I5"/>
<organism evidence="1 2">
    <name type="scientific">Candidatus Daviesbacteria bacterium GW2011_GWA2_40_9</name>
    <dbReference type="NCBI Taxonomy" id="1618424"/>
    <lineage>
        <taxon>Bacteria</taxon>
        <taxon>Candidatus Daviesiibacteriota</taxon>
    </lineage>
</organism>
<dbReference type="EMBL" id="LCAB01000009">
    <property type="protein sequence ID" value="KKR82811.1"/>
    <property type="molecule type" value="Genomic_DNA"/>
</dbReference>
<dbReference type="Proteomes" id="UP000034601">
    <property type="component" value="Unassembled WGS sequence"/>
</dbReference>
<name>A0A0G0U6I5_9BACT</name>
<comment type="caution">
    <text evidence="1">The sequence shown here is derived from an EMBL/GenBank/DDBJ whole genome shotgun (WGS) entry which is preliminary data.</text>
</comment>
<proteinExistence type="predicted"/>
<reference evidence="1 2" key="1">
    <citation type="journal article" date="2015" name="Nature">
        <title>rRNA introns, odd ribosomes, and small enigmatic genomes across a large radiation of phyla.</title>
        <authorList>
            <person name="Brown C.T."/>
            <person name="Hug L.A."/>
            <person name="Thomas B.C."/>
            <person name="Sharon I."/>
            <person name="Castelle C.J."/>
            <person name="Singh A."/>
            <person name="Wilkins M.J."/>
            <person name="Williams K.H."/>
            <person name="Banfield J.F."/>
        </authorList>
    </citation>
    <scope>NUCLEOTIDE SEQUENCE [LARGE SCALE GENOMIC DNA]</scope>
</reference>
<sequence>MIEVRLAIEDSKDSGLSLEVVRSLTTEEVESLIQVKLKVLYPTKVIRQEISEAKRCILISDLGLLEEVRPMQVIVADPPPSKEEIRFTKERERAQRLAEEIRYLSGLERPKGRHPTHRHPI</sequence>
<gene>
    <name evidence="1" type="ORF">UU29_C0009G0082</name>
</gene>